<dbReference type="InterPro" id="IPR013106">
    <property type="entry name" value="Ig_V-set"/>
</dbReference>
<reference evidence="12" key="1">
    <citation type="submission" date="2022-08" db="EMBL/GenBank/DDBJ databases">
        <title>Genome sequencing of akame (Lates japonicus).</title>
        <authorList>
            <person name="Hashiguchi Y."/>
            <person name="Takahashi H."/>
        </authorList>
    </citation>
    <scope>NUCLEOTIDE SEQUENCE</scope>
    <source>
        <strain evidence="12">Kochi</strain>
    </source>
</reference>
<dbReference type="InterPro" id="IPR036179">
    <property type="entry name" value="Ig-like_dom_sf"/>
</dbReference>
<evidence type="ECO:0000256" key="3">
    <source>
        <dbReference type="ARBA" id="ARBA00022734"/>
    </source>
</evidence>
<organism evidence="12 13">
    <name type="scientific">Lates japonicus</name>
    <name type="common">Japanese lates</name>
    <dbReference type="NCBI Taxonomy" id="270547"/>
    <lineage>
        <taxon>Eukaryota</taxon>
        <taxon>Metazoa</taxon>
        <taxon>Chordata</taxon>
        <taxon>Craniata</taxon>
        <taxon>Vertebrata</taxon>
        <taxon>Euteleostomi</taxon>
        <taxon>Actinopterygii</taxon>
        <taxon>Neopterygii</taxon>
        <taxon>Teleostei</taxon>
        <taxon>Neoteleostei</taxon>
        <taxon>Acanthomorphata</taxon>
        <taxon>Carangaria</taxon>
        <taxon>Carangaria incertae sedis</taxon>
        <taxon>Centropomidae</taxon>
        <taxon>Lates</taxon>
    </lineage>
</organism>
<keyword evidence="13" id="KW-1185">Reference proteome</keyword>
<feature type="domain" description="Ig-like" evidence="11">
    <location>
        <begin position="198"/>
        <end position="274"/>
    </location>
</feature>
<feature type="signal peptide" evidence="10">
    <location>
        <begin position="1"/>
        <end position="17"/>
    </location>
</feature>
<keyword evidence="5 9" id="KW-1133">Transmembrane helix</keyword>
<dbReference type="Pfam" id="PF07686">
    <property type="entry name" value="V-set"/>
    <property type="match status" value="1"/>
</dbReference>
<dbReference type="CDD" id="cd00096">
    <property type="entry name" value="Ig"/>
    <property type="match status" value="1"/>
</dbReference>
<keyword evidence="3" id="KW-0430">Lectin</keyword>
<evidence type="ECO:0000256" key="9">
    <source>
        <dbReference type="SAM" id="Phobius"/>
    </source>
</evidence>
<dbReference type="EMBL" id="BRZM01000016">
    <property type="protein sequence ID" value="GLD53071.1"/>
    <property type="molecule type" value="Genomic_DNA"/>
</dbReference>
<dbReference type="PROSITE" id="PS50835">
    <property type="entry name" value="IG_LIKE"/>
    <property type="match status" value="3"/>
</dbReference>
<keyword evidence="10" id="KW-0732">Signal</keyword>
<evidence type="ECO:0000256" key="2">
    <source>
        <dbReference type="ARBA" id="ARBA00022692"/>
    </source>
</evidence>
<feature type="transmembrane region" description="Helical" evidence="9">
    <location>
        <begin position="397"/>
        <end position="422"/>
    </location>
</feature>
<evidence type="ECO:0000256" key="8">
    <source>
        <dbReference type="SAM" id="MobiDB-lite"/>
    </source>
</evidence>
<dbReference type="SUPFAM" id="SSF48726">
    <property type="entry name" value="Immunoglobulin"/>
    <property type="match status" value="4"/>
</dbReference>
<dbReference type="Pfam" id="PF13895">
    <property type="entry name" value="Ig_2"/>
    <property type="match status" value="1"/>
</dbReference>
<evidence type="ECO:0000256" key="1">
    <source>
        <dbReference type="ARBA" id="ARBA00004479"/>
    </source>
</evidence>
<dbReference type="InterPro" id="IPR007110">
    <property type="entry name" value="Ig-like_dom"/>
</dbReference>
<gene>
    <name evidence="12" type="ORF">AKAME5_000586500</name>
</gene>
<dbReference type="InterPro" id="IPR003598">
    <property type="entry name" value="Ig_sub2"/>
</dbReference>
<dbReference type="InterPro" id="IPR003599">
    <property type="entry name" value="Ig_sub"/>
</dbReference>
<feature type="domain" description="Ig-like" evidence="11">
    <location>
        <begin position="283"/>
        <end position="382"/>
    </location>
</feature>
<comment type="caution">
    <text evidence="12">The sequence shown here is derived from an EMBL/GenBank/DDBJ whole genome shotgun (WGS) entry which is preliminary data.</text>
</comment>
<evidence type="ECO:0000313" key="12">
    <source>
        <dbReference type="EMBL" id="GLD53071.1"/>
    </source>
</evidence>
<evidence type="ECO:0000256" key="4">
    <source>
        <dbReference type="ARBA" id="ARBA00022889"/>
    </source>
</evidence>
<accession>A0AAD3R2U8</accession>
<name>A0AAD3R2U8_LATJO</name>
<dbReference type="InterPro" id="IPR051036">
    <property type="entry name" value="SIGLEC"/>
</dbReference>
<dbReference type="AlphaFoldDB" id="A0AAD3R2U8"/>
<feature type="compositionally biased region" description="Basic and acidic residues" evidence="8">
    <location>
        <begin position="329"/>
        <end position="344"/>
    </location>
</feature>
<proteinExistence type="inferred from homology"/>
<sequence>MFVLIWVTHLFVRSSNADTGLSQKPTVMVPPLTEGEQTTLTCTAPGLCSGSDPEISWMWRGAGEKDSHITGNITANQGRTSTLTFNPSARHHGTEVTCKLNTTAQRLTCKVSFRGEATTEETALECDLENVEPDFRGRVSLLEPDLSHNNCSIIINDLKESDSGLYQIRVGGTYKGKEDGFTFVSKATVAVPGLSQKPTMMVPPLTEGQQTTLTCTAPGLCSGSDPKITWTWRGAGEKDPHITGNITANQGRTSNLTFNPSAEHHGTEVTCKVSFRGNMTTEETVTLNVSYVKELKISGNTAVKMGGALNLTCSVDSLPASDITWTKSGSDKNLSEKDETEAQKHSGSASLIIHNMSAGDFGQYSCTAKHLNNTLMKTVDVTDAEKPVTIGTTTVRMVPLLTIAIISLIVNVAFIICFVFLWNSRKMVKPNEEDRTYMSLQKTDTSPQYDVIGQPLN</sequence>
<dbReference type="GO" id="GO:0005886">
    <property type="term" value="C:plasma membrane"/>
    <property type="evidence" value="ECO:0007669"/>
    <property type="project" value="TreeGrafter"/>
</dbReference>
<evidence type="ECO:0000259" key="11">
    <source>
        <dbReference type="PROSITE" id="PS50835"/>
    </source>
</evidence>
<dbReference type="Gene3D" id="2.60.40.10">
    <property type="entry name" value="Immunoglobulins"/>
    <property type="match status" value="3"/>
</dbReference>
<dbReference type="PANTHER" id="PTHR12035:SF128">
    <property type="entry name" value="BRANCHED CHAIN KETO ACID DEHYDROGENASE E1 SUBUNIT BETA,-LIKE-RELATED"/>
    <property type="match status" value="1"/>
</dbReference>
<keyword evidence="4" id="KW-0130">Cell adhesion</keyword>
<protein>
    <submittedName>
        <fullName evidence="12">Sialic acid-binding Ig-like lectin 14</fullName>
    </submittedName>
</protein>
<evidence type="ECO:0000256" key="7">
    <source>
        <dbReference type="ARBA" id="ARBA00038361"/>
    </source>
</evidence>
<feature type="domain" description="Ig-like" evidence="11">
    <location>
        <begin position="25"/>
        <end position="108"/>
    </location>
</feature>
<dbReference type="SMART" id="SM00409">
    <property type="entry name" value="IG"/>
    <property type="match status" value="3"/>
</dbReference>
<dbReference type="GO" id="GO:0033691">
    <property type="term" value="F:sialic acid binding"/>
    <property type="evidence" value="ECO:0007669"/>
    <property type="project" value="TreeGrafter"/>
</dbReference>
<evidence type="ECO:0000256" key="10">
    <source>
        <dbReference type="SAM" id="SignalP"/>
    </source>
</evidence>
<feature type="chain" id="PRO_5042048485" evidence="10">
    <location>
        <begin position="18"/>
        <end position="457"/>
    </location>
</feature>
<feature type="region of interest" description="Disordered" evidence="8">
    <location>
        <begin position="328"/>
        <end position="347"/>
    </location>
</feature>
<dbReference type="Pfam" id="PF13927">
    <property type="entry name" value="Ig_3"/>
    <property type="match status" value="1"/>
</dbReference>
<dbReference type="Proteomes" id="UP001279410">
    <property type="component" value="Unassembled WGS sequence"/>
</dbReference>
<dbReference type="SMART" id="SM00408">
    <property type="entry name" value="IGc2"/>
    <property type="match status" value="1"/>
</dbReference>
<dbReference type="InterPro" id="IPR013783">
    <property type="entry name" value="Ig-like_fold"/>
</dbReference>
<evidence type="ECO:0000256" key="6">
    <source>
        <dbReference type="ARBA" id="ARBA00023136"/>
    </source>
</evidence>
<evidence type="ECO:0000256" key="5">
    <source>
        <dbReference type="ARBA" id="ARBA00022989"/>
    </source>
</evidence>
<evidence type="ECO:0000313" key="13">
    <source>
        <dbReference type="Proteomes" id="UP001279410"/>
    </source>
</evidence>
<dbReference type="GO" id="GO:0030246">
    <property type="term" value="F:carbohydrate binding"/>
    <property type="evidence" value="ECO:0007669"/>
    <property type="project" value="UniProtKB-KW"/>
</dbReference>
<dbReference type="PANTHER" id="PTHR12035">
    <property type="entry name" value="SIALIC ACID BINDING IMMUNOGLOBULIN-LIKE LECTIN"/>
    <property type="match status" value="1"/>
</dbReference>
<comment type="subcellular location">
    <subcellularLocation>
        <location evidence="1">Membrane</location>
        <topology evidence="1">Single-pass type I membrane protein</topology>
    </subcellularLocation>
</comment>
<keyword evidence="6 9" id="KW-0472">Membrane</keyword>
<keyword evidence="2 9" id="KW-0812">Transmembrane</keyword>
<dbReference type="GO" id="GO:0007155">
    <property type="term" value="P:cell adhesion"/>
    <property type="evidence" value="ECO:0007669"/>
    <property type="project" value="UniProtKB-KW"/>
</dbReference>
<comment type="similarity">
    <text evidence="7">Belongs to the immunoglobulin superfamily. SIGLEC (sialic acid binding Ig-like lectin) family.</text>
</comment>